<reference evidence="2 3" key="1">
    <citation type="journal article" date="2013" name="Genome Announc.">
        <title>Draft Genome Sequence of the Cellulolytic Bacterium Clostridium papyrosolvens C7 (ATCC 700395).</title>
        <authorList>
            <person name="Zepeda V."/>
            <person name="Dassa B."/>
            <person name="Borovok I."/>
            <person name="Lamed R."/>
            <person name="Bayer E.A."/>
            <person name="Cate J.H."/>
        </authorList>
    </citation>
    <scope>NUCLEOTIDE SEQUENCE [LARGE SCALE GENOMIC DNA]</scope>
    <source>
        <strain evidence="2 3">C7</strain>
    </source>
</reference>
<dbReference type="AlphaFoldDB" id="U4R1W6"/>
<keyword evidence="1" id="KW-0472">Membrane</keyword>
<organism evidence="2 3">
    <name type="scientific">Ruminiclostridium papyrosolvens C7</name>
    <dbReference type="NCBI Taxonomy" id="1330534"/>
    <lineage>
        <taxon>Bacteria</taxon>
        <taxon>Bacillati</taxon>
        <taxon>Bacillota</taxon>
        <taxon>Clostridia</taxon>
        <taxon>Eubacteriales</taxon>
        <taxon>Oscillospiraceae</taxon>
        <taxon>Ruminiclostridium</taxon>
    </lineage>
</organism>
<dbReference type="InterPro" id="IPR002829">
    <property type="entry name" value="DUF116"/>
</dbReference>
<comment type="caution">
    <text evidence="2">The sequence shown here is derived from an EMBL/GenBank/DDBJ whole genome shotgun (WGS) entry which is preliminary data.</text>
</comment>
<dbReference type="PANTHER" id="PTHR43801">
    <property type="entry name" value="NUCLEOTIDE-BINDING PROTEIN-RELATED"/>
    <property type="match status" value="1"/>
</dbReference>
<keyword evidence="1" id="KW-1133">Transmembrane helix</keyword>
<dbReference type="PIRSF" id="PIRSF006594">
    <property type="entry name" value="UCP006594"/>
    <property type="match status" value="1"/>
</dbReference>
<feature type="transmembrane region" description="Helical" evidence="1">
    <location>
        <begin position="75"/>
        <end position="94"/>
    </location>
</feature>
<sequence length="251" mass="27370">METNFKAFLRILIIILTGFISLLILFGAAYVNASIDVYSAILIVLITAVGFCIGALAIMSGAIFHTFKKKKASGLTLALTKLGLRILMPVAVLFTKSNSKEKKSMRYFYIELNNIVVESYNKKYNPKDIMILLPHCLQNSQCGLKVTSDPELCRQCGKCKIGVLLKYAKENGISLFVATGGTVARNIVKKTKPGIIISVACERDLMSGISDIKGIPVIGIINKQPNGPCINTDVDVEGLIEKIRQITVNVA</sequence>
<proteinExistence type="predicted"/>
<accession>U4R1W6</accession>
<dbReference type="Proteomes" id="UP000016860">
    <property type="component" value="Unassembled WGS sequence"/>
</dbReference>
<keyword evidence="1" id="KW-0812">Transmembrane</keyword>
<dbReference type="STRING" id="1330534.L323_12010"/>
<evidence type="ECO:0008006" key="4">
    <source>
        <dbReference type="Google" id="ProtNLM"/>
    </source>
</evidence>
<feature type="transmembrane region" description="Helical" evidence="1">
    <location>
        <begin position="7"/>
        <end position="31"/>
    </location>
</feature>
<evidence type="ECO:0000313" key="3">
    <source>
        <dbReference type="Proteomes" id="UP000016860"/>
    </source>
</evidence>
<feature type="transmembrane region" description="Helical" evidence="1">
    <location>
        <begin position="37"/>
        <end position="63"/>
    </location>
</feature>
<dbReference type="EMBL" id="ATAY01000041">
    <property type="protein sequence ID" value="EPR11439.1"/>
    <property type="molecule type" value="Genomic_DNA"/>
</dbReference>
<dbReference type="Pfam" id="PF01976">
    <property type="entry name" value="DUF116"/>
    <property type="match status" value="1"/>
</dbReference>
<evidence type="ECO:0000256" key="1">
    <source>
        <dbReference type="SAM" id="Phobius"/>
    </source>
</evidence>
<dbReference type="OrthoDB" id="9787348at2"/>
<dbReference type="PATRIC" id="fig|1330534.3.peg.2397"/>
<dbReference type="PANTHER" id="PTHR43801:SF1">
    <property type="entry name" value="POLYPRENYL SYNTHETASE"/>
    <property type="match status" value="1"/>
</dbReference>
<gene>
    <name evidence="2" type="ORF">L323_12010</name>
</gene>
<name>U4R1W6_9FIRM</name>
<protein>
    <recommendedName>
        <fullName evidence="4">DUF116 domain-containing protein</fullName>
    </recommendedName>
</protein>
<evidence type="ECO:0000313" key="2">
    <source>
        <dbReference type="EMBL" id="EPR11439.1"/>
    </source>
</evidence>